<protein>
    <recommendedName>
        <fullName evidence="5">Methyltransferase domain-containing protein</fullName>
    </recommendedName>
</protein>
<keyword evidence="1" id="KW-0489">Methyltransferase</keyword>
<evidence type="ECO:0000256" key="1">
    <source>
        <dbReference type="ARBA" id="ARBA00022603"/>
    </source>
</evidence>
<dbReference type="InterPro" id="IPR026170">
    <property type="entry name" value="FAM173A/B"/>
</dbReference>
<dbReference type="SUPFAM" id="SSF53335">
    <property type="entry name" value="S-adenosyl-L-methionine-dependent methyltransferases"/>
    <property type="match status" value="1"/>
</dbReference>
<gene>
    <name evidence="6" type="ORF">ISF6_3281</name>
</gene>
<comment type="caution">
    <text evidence="6">The sequence shown here is derived from an EMBL/GenBank/DDBJ whole genome shotgun (WGS) entry which is preliminary data.</text>
</comment>
<dbReference type="GO" id="GO:0016279">
    <property type="term" value="F:protein-lysine N-methyltransferase activity"/>
    <property type="evidence" value="ECO:0007669"/>
    <property type="project" value="InterPro"/>
</dbReference>
<proteinExistence type="predicted"/>
<keyword evidence="3" id="KW-0949">S-adenosyl-L-methionine</keyword>
<feature type="region of interest" description="Disordered" evidence="4">
    <location>
        <begin position="292"/>
        <end position="336"/>
    </location>
</feature>
<dbReference type="EMBL" id="BBYR01000046">
    <property type="protein sequence ID" value="GAP37426.1"/>
    <property type="molecule type" value="Genomic_DNA"/>
</dbReference>
<dbReference type="AlphaFoldDB" id="A0A0K8P4A1"/>
<dbReference type="InterPro" id="IPR006311">
    <property type="entry name" value="TAT_signal"/>
</dbReference>
<evidence type="ECO:0000256" key="2">
    <source>
        <dbReference type="ARBA" id="ARBA00022679"/>
    </source>
</evidence>
<evidence type="ECO:0000256" key="3">
    <source>
        <dbReference type="ARBA" id="ARBA00022691"/>
    </source>
</evidence>
<dbReference type="InterPro" id="IPR029063">
    <property type="entry name" value="SAM-dependent_MTases_sf"/>
</dbReference>
<evidence type="ECO:0000256" key="4">
    <source>
        <dbReference type="SAM" id="MobiDB-lite"/>
    </source>
</evidence>
<name>A0A0K8P4A1_PISS1</name>
<keyword evidence="7" id="KW-1185">Reference proteome</keyword>
<dbReference type="PROSITE" id="PS51318">
    <property type="entry name" value="TAT"/>
    <property type="match status" value="1"/>
</dbReference>
<reference evidence="7" key="1">
    <citation type="submission" date="2015-07" db="EMBL/GenBank/DDBJ databases">
        <title>Discovery of a poly(ethylene terephthalate assimilation.</title>
        <authorList>
            <person name="Yoshida S."/>
            <person name="Hiraga K."/>
            <person name="Takehana T."/>
            <person name="Taniguchi I."/>
            <person name="Yamaji H."/>
            <person name="Maeda Y."/>
            <person name="Toyohara K."/>
            <person name="Miyamoto K."/>
            <person name="Kimura Y."/>
            <person name="Oda K."/>
        </authorList>
    </citation>
    <scope>NUCLEOTIDE SEQUENCE [LARGE SCALE GENOMIC DNA]</scope>
    <source>
        <strain evidence="7">NBRC 110686 / TISTR 2288 / 201-F6</strain>
    </source>
</reference>
<keyword evidence="2" id="KW-0808">Transferase</keyword>
<dbReference type="InterPro" id="IPR025714">
    <property type="entry name" value="Methyltranfer_dom"/>
</dbReference>
<dbReference type="Proteomes" id="UP000037660">
    <property type="component" value="Unassembled WGS sequence"/>
</dbReference>
<dbReference type="GO" id="GO:0032259">
    <property type="term" value="P:methylation"/>
    <property type="evidence" value="ECO:0007669"/>
    <property type="project" value="UniProtKB-KW"/>
</dbReference>
<feature type="domain" description="Methyltransferase" evidence="5">
    <location>
        <begin position="87"/>
        <end position="153"/>
    </location>
</feature>
<dbReference type="RefSeq" id="WP_054021363.1">
    <property type="nucleotide sequence ID" value="NZ_BBYR01000046.1"/>
</dbReference>
<accession>A0A0K8P4A1</accession>
<dbReference type="STRING" id="1547922.ISF6_3281"/>
<dbReference type="Gene3D" id="3.40.50.150">
    <property type="entry name" value="Vaccinia Virus protein VP39"/>
    <property type="match status" value="1"/>
</dbReference>
<evidence type="ECO:0000313" key="7">
    <source>
        <dbReference type="Proteomes" id="UP000037660"/>
    </source>
</evidence>
<evidence type="ECO:0000313" key="6">
    <source>
        <dbReference type="EMBL" id="GAP37426.1"/>
    </source>
</evidence>
<feature type="region of interest" description="Disordered" evidence="4">
    <location>
        <begin position="1"/>
        <end position="20"/>
    </location>
</feature>
<dbReference type="PANTHER" id="PTHR13610">
    <property type="entry name" value="METHYLTRANSFERASE DOMAIN-CONTAINING PROTEIN"/>
    <property type="match status" value="1"/>
</dbReference>
<reference evidence="6 7" key="2">
    <citation type="journal article" date="2016" name="Science">
        <title>A bacterium that degrades and assimilates poly(ethylene terephthalate).</title>
        <authorList>
            <person name="Yoshida S."/>
            <person name="Hiraga K."/>
            <person name="Takehana T."/>
            <person name="Taniguchi I."/>
            <person name="Yamaji H."/>
            <person name="Maeda Y."/>
            <person name="Toyohara K."/>
            <person name="Miyamoto K."/>
            <person name="Kimura Y."/>
            <person name="Oda K."/>
        </authorList>
    </citation>
    <scope>NUCLEOTIDE SEQUENCE [LARGE SCALE GENOMIC DNA]</scope>
    <source>
        <strain evidence="7">NBRC 110686 / TISTR 2288 / 201-F6</strain>
    </source>
</reference>
<organism evidence="6 7">
    <name type="scientific">Piscinibacter sakaiensis</name>
    <name type="common">Ideonella sakaiensis</name>
    <dbReference type="NCBI Taxonomy" id="1547922"/>
    <lineage>
        <taxon>Bacteria</taxon>
        <taxon>Pseudomonadati</taxon>
        <taxon>Pseudomonadota</taxon>
        <taxon>Betaproteobacteria</taxon>
        <taxon>Burkholderiales</taxon>
        <taxon>Sphaerotilaceae</taxon>
        <taxon>Piscinibacter</taxon>
    </lineage>
</organism>
<dbReference type="PANTHER" id="PTHR13610:SF11">
    <property type="entry name" value="METHYLTRANSFERASE DOMAIN-CONTAINING PROTEIN"/>
    <property type="match status" value="1"/>
</dbReference>
<dbReference type="Pfam" id="PF13847">
    <property type="entry name" value="Methyltransf_31"/>
    <property type="match status" value="1"/>
</dbReference>
<dbReference type="OrthoDB" id="281208at2"/>
<evidence type="ECO:0000259" key="5">
    <source>
        <dbReference type="Pfam" id="PF13847"/>
    </source>
</evidence>
<sequence>MPPPAPSRPTEAAAGPAAPPRRGLLASGLALAVGAAFGPGPRRAVAAEASDAYRPESGQPGKDVVWVPTPDAAVERMLQMGEVGPADRLVDLGSGDGKIVIAAALGRGARALGLEFNPQLVALSRQRARAAGLTEERARFREADIFATDFSDATVVTMYLLPQLNLRLRPTLFAMAPGTRVVSHSFDMGEWLPDEQGRAGLAQLYRWTVPANASGAWALEAPGLGLPATTFELRQRFQRVDGEARVDDGSAGLVDARLDGDRLRFAWRAPDGRAIHFDGRVAGDRWRGLATRSGAAPVPAEASHRGGRTPIDGRDAADAPQRLSSAGAAAGPVRLR</sequence>